<feature type="transmembrane region" description="Helical" evidence="7">
    <location>
        <begin position="39"/>
        <end position="56"/>
    </location>
</feature>
<feature type="transmembrane region" description="Helical" evidence="7">
    <location>
        <begin position="68"/>
        <end position="90"/>
    </location>
</feature>
<sequence length="319" mass="33092">MINGHNHHARGVAALAGASAFIATSNVVFGAVVQTVPPFVLALLTFTVAAAIFGVANRGPQPSMNGPAWRAVVGLNLASAGVFVLLYTGLEYLEPALASALQTGASPVFGLLLAGLLGRHWSRSRREWVSAATIIVGSVLLGWVSATGNSGFQAPDRFGSLLGLLAVLGSGLCMALLTWFARRLVDLGWSNRNILAHRNYATIVGCGLLSLTVPVDWSAVGEQAWLIVAFGAIGLALPLGLLQVGVRHAAPFVVLAMTNCNPVLTYLIQLFDPRVSPSPYTLAGIAIVFIGVIAAITPSGGNRDSAPEAPAVDTPESAR</sequence>
<evidence type="ECO:0000256" key="3">
    <source>
        <dbReference type="ARBA" id="ARBA00022475"/>
    </source>
</evidence>
<dbReference type="Pfam" id="PF00892">
    <property type="entry name" value="EamA"/>
    <property type="match status" value="2"/>
</dbReference>
<dbReference type="InterPro" id="IPR000620">
    <property type="entry name" value="EamA_dom"/>
</dbReference>
<feature type="transmembrane region" description="Helical" evidence="7">
    <location>
        <begin position="158"/>
        <end position="180"/>
    </location>
</feature>
<evidence type="ECO:0000256" key="2">
    <source>
        <dbReference type="ARBA" id="ARBA00007362"/>
    </source>
</evidence>
<evidence type="ECO:0000256" key="1">
    <source>
        <dbReference type="ARBA" id="ARBA00004651"/>
    </source>
</evidence>
<keyword evidence="6 7" id="KW-0472">Membrane</keyword>
<dbReference type="Proteomes" id="UP000215005">
    <property type="component" value="Chromosome"/>
</dbReference>
<feature type="domain" description="EamA" evidence="8">
    <location>
        <begin position="10"/>
        <end position="141"/>
    </location>
</feature>
<feature type="transmembrane region" description="Helical" evidence="7">
    <location>
        <begin position="249"/>
        <end position="268"/>
    </location>
</feature>
<dbReference type="RefSeq" id="WP_094932649.1">
    <property type="nucleotide sequence ID" value="NZ_CP022753.1"/>
</dbReference>
<dbReference type="EMBL" id="CP022753">
    <property type="protein sequence ID" value="ASU85047.1"/>
    <property type="molecule type" value="Genomic_DNA"/>
</dbReference>
<evidence type="ECO:0000259" key="8">
    <source>
        <dbReference type="Pfam" id="PF00892"/>
    </source>
</evidence>
<dbReference type="OrthoDB" id="4176007at2"/>
<organism evidence="9 10">
    <name type="scientific">Nocardiopsis gilva YIM 90087</name>
    <dbReference type="NCBI Taxonomy" id="1235441"/>
    <lineage>
        <taxon>Bacteria</taxon>
        <taxon>Bacillati</taxon>
        <taxon>Actinomycetota</taxon>
        <taxon>Actinomycetes</taxon>
        <taxon>Streptosporangiales</taxon>
        <taxon>Nocardiopsidaceae</taxon>
        <taxon>Nocardiopsis</taxon>
    </lineage>
</organism>
<evidence type="ECO:0000256" key="4">
    <source>
        <dbReference type="ARBA" id="ARBA00022692"/>
    </source>
</evidence>
<keyword evidence="10" id="KW-1185">Reference proteome</keyword>
<dbReference type="PANTHER" id="PTHR42920">
    <property type="entry name" value="OS03G0707200 PROTEIN-RELATED"/>
    <property type="match status" value="1"/>
</dbReference>
<dbReference type="KEGG" id="ngv:CDO52_21625"/>
<dbReference type="PANTHER" id="PTHR42920:SF5">
    <property type="entry name" value="EAMA DOMAIN-CONTAINING PROTEIN"/>
    <property type="match status" value="1"/>
</dbReference>
<feature type="transmembrane region" description="Helical" evidence="7">
    <location>
        <begin position="280"/>
        <end position="297"/>
    </location>
</feature>
<feature type="transmembrane region" description="Helical" evidence="7">
    <location>
        <begin position="96"/>
        <end position="116"/>
    </location>
</feature>
<dbReference type="InterPro" id="IPR037185">
    <property type="entry name" value="EmrE-like"/>
</dbReference>
<name>A0A223SA88_9ACTN</name>
<dbReference type="AlphaFoldDB" id="A0A223SA88"/>
<reference evidence="9 10" key="1">
    <citation type="submission" date="2017-08" db="EMBL/GenBank/DDBJ databases">
        <title>The complete genome sequence of Nocardiopsis gilva YIM 90087.</title>
        <authorList>
            <person name="Yin M."/>
            <person name="Tang S."/>
        </authorList>
    </citation>
    <scope>NUCLEOTIDE SEQUENCE [LARGE SCALE GENOMIC DNA]</scope>
    <source>
        <strain evidence="9 10">YIM 90087</strain>
    </source>
</reference>
<keyword evidence="3" id="KW-1003">Cell membrane</keyword>
<feature type="transmembrane region" description="Helical" evidence="7">
    <location>
        <begin position="128"/>
        <end position="146"/>
    </location>
</feature>
<evidence type="ECO:0000256" key="7">
    <source>
        <dbReference type="SAM" id="Phobius"/>
    </source>
</evidence>
<comment type="subcellular location">
    <subcellularLocation>
        <location evidence="1">Cell membrane</location>
        <topology evidence="1">Multi-pass membrane protein</topology>
    </subcellularLocation>
</comment>
<dbReference type="SUPFAM" id="SSF103481">
    <property type="entry name" value="Multidrug resistance efflux transporter EmrE"/>
    <property type="match status" value="2"/>
</dbReference>
<protein>
    <recommendedName>
        <fullName evidence="8">EamA domain-containing protein</fullName>
    </recommendedName>
</protein>
<accession>A0A223SA88</accession>
<evidence type="ECO:0000313" key="10">
    <source>
        <dbReference type="Proteomes" id="UP000215005"/>
    </source>
</evidence>
<feature type="transmembrane region" description="Helical" evidence="7">
    <location>
        <begin position="223"/>
        <end position="242"/>
    </location>
</feature>
<proteinExistence type="inferred from homology"/>
<feature type="domain" description="EamA" evidence="8">
    <location>
        <begin position="162"/>
        <end position="294"/>
    </location>
</feature>
<dbReference type="InterPro" id="IPR051258">
    <property type="entry name" value="Diverse_Substrate_Transporter"/>
</dbReference>
<dbReference type="GO" id="GO:0005886">
    <property type="term" value="C:plasma membrane"/>
    <property type="evidence" value="ECO:0007669"/>
    <property type="project" value="UniProtKB-SubCell"/>
</dbReference>
<evidence type="ECO:0000256" key="5">
    <source>
        <dbReference type="ARBA" id="ARBA00022989"/>
    </source>
</evidence>
<gene>
    <name evidence="9" type="ORF">CDO52_21625</name>
</gene>
<evidence type="ECO:0000256" key="6">
    <source>
        <dbReference type="ARBA" id="ARBA00023136"/>
    </source>
</evidence>
<keyword evidence="5 7" id="KW-1133">Transmembrane helix</keyword>
<feature type="transmembrane region" description="Helical" evidence="7">
    <location>
        <begin position="12"/>
        <end position="33"/>
    </location>
</feature>
<evidence type="ECO:0000313" key="9">
    <source>
        <dbReference type="EMBL" id="ASU85047.1"/>
    </source>
</evidence>
<feature type="transmembrane region" description="Helical" evidence="7">
    <location>
        <begin position="200"/>
        <end position="217"/>
    </location>
</feature>
<keyword evidence="4 7" id="KW-0812">Transmembrane</keyword>
<comment type="similarity">
    <text evidence="2">Belongs to the EamA transporter family.</text>
</comment>